<evidence type="ECO:0000256" key="4">
    <source>
        <dbReference type="HAMAP-Rule" id="MF_01365"/>
    </source>
</evidence>
<evidence type="ECO:0000256" key="2">
    <source>
        <dbReference type="ARBA" id="ARBA00022980"/>
    </source>
</evidence>
<feature type="domain" description="Large ribosomal subunit protein uL6 alpha-beta" evidence="7">
    <location>
        <begin position="11"/>
        <end position="81"/>
    </location>
</feature>
<dbReference type="Proteomes" id="UP000298594">
    <property type="component" value="Chromosome"/>
</dbReference>
<dbReference type="PIRSF" id="PIRSF002162">
    <property type="entry name" value="Ribosomal_L6"/>
    <property type="match status" value="1"/>
</dbReference>
<dbReference type="InterPro" id="IPR036789">
    <property type="entry name" value="Ribosomal_uL6-like_a/b-dom_sf"/>
</dbReference>
<dbReference type="GO" id="GO:0022625">
    <property type="term" value="C:cytosolic large ribosomal subunit"/>
    <property type="evidence" value="ECO:0007669"/>
    <property type="project" value="UniProtKB-UniRule"/>
</dbReference>
<evidence type="ECO:0000256" key="6">
    <source>
        <dbReference type="RuleBase" id="RU003870"/>
    </source>
</evidence>
<dbReference type="FunFam" id="3.90.930.12:FF:000001">
    <property type="entry name" value="50S ribosomal protein L6"/>
    <property type="match status" value="1"/>
</dbReference>
<reference evidence="8 9" key="2">
    <citation type="submission" date="2019-05" db="EMBL/GenBank/DDBJ databases">
        <title>Genome evolution of the obligate endosymbiont Buchnera aphidicola.</title>
        <authorList>
            <person name="Moran N.A."/>
        </authorList>
    </citation>
    <scope>NUCLEOTIDE SEQUENCE [LARGE SCALE GENOMIC DNA]</scope>
    <source>
        <strain evidence="8 9">Bca</strain>
    </source>
</reference>
<dbReference type="HAMAP" id="MF_01365_B">
    <property type="entry name" value="Ribosomal_uL6_B"/>
    <property type="match status" value="1"/>
</dbReference>
<evidence type="ECO:0000313" key="8">
    <source>
        <dbReference type="EMBL" id="QCI20631.1"/>
    </source>
</evidence>
<sequence length="178" mass="19967">MSRVAKCPICVPSDIDIELNSQVIFIKGKYGHLSRTIHRSVKMTYLNNQIIFSPRLSFSDAWAQAGTARALINSMIIGVSKKFSKKLYFSGVGYRVSITKGNIINMSLGYSHAITYLLPKNINVENPSPTEIIIQGIDKQLVGQIAANLRSYRIPEPYKGKGIRYSDEVVRMKEAKKK</sequence>
<comment type="similarity">
    <text evidence="1 4 5">Belongs to the universal ribosomal protein uL6 family.</text>
</comment>
<keyword evidence="4 6" id="KW-0694">RNA-binding</keyword>
<keyword evidence="4 6" id="KW-0699">rRNA-binding</keyword>
<evidence type="ECO:0000256" key="5">
    <source>
        <dbReference type="RuleBase" id="RU003869"/>
    </source>
</evidence>
<dbReference type="InterPro" id="IPR019906">
    <property type="entry name" value="Ribosomal_uL6_bac-type"/>
</dbReference>
<dbReference type="NCBIfam" id="TIGR03654">
    <property type="entry name" value="L6_bact"/>
    <property type="match status" value="1"/>
</dbReference>
<dbReference type="PANTHER" id="PTHR11655:SF14">
    <property type="entry name" value="LARGE RIBOSOMAL SUBUNIT PROTEIN UL6M"/>
    <property type="match status" value="1"/>
</dbReference>
<evidence type="ECO:0000256" key="1">
    <source>
        <dbReference type="ARBA" id="ARBA00009356"/>
    </source>
</evidence>
<reference evidence="8 9" key="1">
    <citation type="submission" date="2018-12" db="EMBL/GenBank/DDBJ databases">
        <authorList>
            <person name="Chong R.A."/>
        </authorList>
    </citation>
    <scope>NUCLEOTIDE SEQUENCE [LARGE SCALE GENOMIC DNA]</scope>
    <source>
        <strain evidence="8 9">Bca</strain>
    </source>
</reference>
<comment type="function">
    <text evidence="4 6">This protein binds to the 23S rRNA, and is important in its secondary structure. It is located near the subunit interface in the base of the L7/L12 stalk, and near the tRNA binding site of the peptidyltransferase center.</text>
</comment>
<dbReference type="InterPro" id="IPR002358">
    <property type="entry name" value="Ribosomal_uL6_CS"/>
</dbReference>
<evidence type="ECO:0000256" key="3">
    <source>
        <dbReference type="ARBA" id="ARBA00023274"/>
    </source>
</evidence>
<dbReference type="PRINTS" id="PR00059">
    <property type="entry name" value="RIBOSOMALL6"/>
</dbReference>
<keyword evidence="2 4" id="KW-0689">Ribosomal protein</keyword>
<dbReference type="EMBL" id="CP034879">
    <property type="protein sequence ID" value="QCI20631.1"/>
    <property type="molecule type" value="Genomic_DNA"/>
</dbReference>
<organism evidence="8 9">
    <name type="scientific">Buchnera aphidicola</name>
    <name type="common">Brachycaudus cardui</name>
    <dbReference type="NCBI Taxonomy" id="557993"/>
    <lineage>
        <taxon>Bacteria</taxon>
        <taxon>Pseudomonadati</taxon>
        <taxon>Pseudomonadota</taxon>
        <taxon>Gammaproteobacteria</taxon>
        <taxon>Enterobacterales</taxon>
        <taxon>Erwiniaceae</taxon>
        <taxon>Buchnera</taxon>
    </lineage>
</organism>
<comment type="subunit">
    <text evidence="4">Part of the 50S ribosomal subunit.</text>
</comment>
<evidence type="ECO:0000313" key="9">
    <source>
        <dbReference type="Proteomes" id="UP000298594"/>
    </source>
</evidence>
<name>A0A4D6Y3X4_9GAMM</name>
<dbReference type="InterPro" id="IPR020040">
    <property type="entry name" value="Ribosomal_uL6_a/b-dom"/>
</dbReference>
<dbReference type="Gene3D" id="3.90.930.12">
    <property type="entry name" value="Ribosomal protein L6, alpha-beta domain"/>
    <property type="match status" value="2"/>
</dbReference>
<keyword evidence="3 4" id="KW-0687">Ribonucleoprotein</keyword>
<dbReference type="RefSeq" id="WP_158359849.1">
    <property type="nucleotide sequence ID" value="NZ_CP034879.1"/>
</dbReference>
<dbReference type="SUPFAM" id="SSF56053">
    <property type="entry name" value="Ribosomal protein L6"/>
    <property type="match status" value="2"/>
</dbReference>
<dbReference type="Pfam" id="PF00347">
    <property type="entry name" value="Ribosomal_L6"/>
    <property type="match status" value="2"/>
</dbReference>
<accession>A0A4D6Y3X4</accession>
<dbReference type="GO" id="GO:0019843">
    <property type="term" value="F:rRNA binding"/>
    <property type="evidence" value="ECO:0007669"/>
    <property type="project" value="UniProtKB-UniRule"/>
</dbReference>
<dbReference type="GO" id="GO:0002181">
    <property type="term" value="P:cytoplasmic translation"/>
    <property type="evidence" value="ECO:0007669"/>
    <property type="project" value="TreeGrafter"/>
</dbReference>
<gene>
    <name evidence="4" type="primary">rplF</name>
    <name evidence="8" type="ORF">D9V67_02620</name>
</gene>
<proteinExistence type="inferred from homology"/>
<dbReference type="PANTHER" id="PTHR11655">
    <property type="entry name" value="60S/50S RIBOSOMAL PROTEIN L6/L9"/>
    <property type="match status" value="1"/>
</dbReference>
<dbReference type="InterPro" id="IPR000702">
    <property type="entry name" value="Ribosomal_uL6-like"/>
</dbReference>
<dbReference type="PROSITE" id="PS00525">
    <property type="entry name" value="RIBOSOMAL_L6_1"/>
    <property type="match status" value="1"/>
</dbReference>
<dbReference type="OrthoDB" id="9805007at2"/>
<dbReference type="GO" id="GO:0003735">
    <property type="term" value="F:structural constituent of ribosome"/>
    <property type="evidence" value="ECO:0007669"/>
    <property type="project" value="UniProtKB-UniRule"/>
</dbReference>
<feature type="domain" description="Large ribosomal subunit protein uL6 alpha-beta" evidence="7">
    <location>
        <begin position="91"/>
        <end position="165"/>
    </location>
</feature>
<protein>
    <recommendedName>
        <fullName evidence="4">Large ribosomal subunit protein uL6</fullName>
    </recommendedName>
</protein>
<dbReference type="AlphaFoldDB" id="A0A4D6Y3X4"/>
<evidence type="ECO:0000259" key="7">
    <source>
        <dbReference type="Pfam" id="PF00347"/>
    </source>
</evidence>